<evidence type="ECO:0000313" key="3">
    <source>
        <dbReference type="Proteomes" id="UP001549119"/>
    </source>
</evidence>
<sequence length="97" mass="10205">MKNIVLACSMGAVLVAGPAFAQNAGAAIDPSLIIRTNGSGLDPWSASEGNDKAGGMWEGATGYSAAVQRPSAIETVPANRQWSRLNSRERRRGQLSY</sequence>
<keyword evidence="1" id="KW-0732">Signal</keyword>
<proteinExistence type="predicted"/>
<protein>
    <submittedName>
        <fullName evidence="2">Uncharacterized protein</fullName>
    </submittedName>
</protein>
<evidence type="ECO:0000313" key="2">
    <source>
        <dbReference type="EMBL" id="MET3864312.1"/>
    </source>
</evidence>
<evidence type="ECO:0000256" key="1">
    <source>
        <dbReference type="SAM" id="SignalP"/>
    </source>
</evidence>
<organism evidence="2 3">
    <name type="scientific">Methylobacterium radiotolerans</name>
    <dbReference type="NCBI Taxonomy" id="31998"/>
    <lineage>
        <taxon>Bacteria</taxon>
        <taxon>Pseudomonadati</taxon>
        <taxon>Pseudomonadota</taxon>
        <taxon>Alphaproteobacteria</taxon>
        <taxon>Hyphomicrobiales</taxon>
        <taxon>Methylobacteriaceae</taxon>
        <taxon>Methylobacterium</taxon>
    </lineage>
</organism>
<comment type="caution">
    <text evidence="2">The sequence shown here is derived from an EMBL/GenBank/DDBJ whole genome shotgun (WGS) entry which is preliminary data.</text>
</comment>
<reference evidence="2 3" key="1">
    <citation type="submission" date="2024-06" db="EMBL/GenBank/DDBJ databases">
        <title>Genomics of switchgrass bacterial isolates.</title>
        <authorList>
            <person name="Shade A."/>
        </authorList>
    </citation>
    <scope>NUCLEOTIDE SEQUENCE [LARGE SCALE GENOMIC DNA]</scope>
    <source>
        <strain evidence="2 3">PvP084</strain>
    </source>
</reference>
<dbReference type="EMBL" id="JBEPNW010000002">
    <property type="protein sequence ID" value="MET3864312.1"/>
    <property type="molecule type" value="Genomic_DNA"/>
</dbReference>
<accession>A0ABV2NCU3</accession>
<feature type="chain" id="PRO_5045493471" evidence="1">
    <location>
        <begin position="22"/>
        <end position="97"/>
    </location>
</feature>
<dbReference type="Proteomes" id="UP001549119">
    <property type="component" value="Unassembled WGS sequence"/>
</dbReference>
<keyword evidence="3" id="KW-1185">Reference proteome</keyword>
<name>A0ABV2NCU3_9HYPH</name>
<dbReference type="RefSeq" id="WP_070998331.1">
    <property type="nucleotide sequence ID" value="NZ_JBEPNV010000001.1"/>
</dbReference>
<feature type="signal peptide" evidence="1">
    <location>
        <begin position="1"/>
        <end position="21"/>
    </location>
</feature>
<gene>
    <name evidence="2" type="ORF">ABIC20_001621</name>
</gene>